<proteinExistence type="predicted"/>
<gene>
    <name evidence="1" type="ORF">DPEC_G00200940</name>
</gene>
<accession>A0ACC2G8X6</accession>
<dbReference type="Proteomes" id="UP001157502">
    <property type="component" value="Chromosome 16"/>
</dbReference>
<sequence length="107" mass="11498">MISEPTSASLVWGSIYNPDDVTVDISADAPGTLLIPNGLVISVPYLPPRKPTRIKWSSQRQFAPLHSGRRRVPRVTRGSLISERLGSGSADPLLRATICPEAFSSSG</sequence>
<dbReference type="EMBL" id="CM055743">
    <property type="protein sequence ID" value="KAJ8000062.1"/>
    <property type="molecule type" value="Genomic_DNA"/>
</dbReference>
<comment type="caution">
    <text evidence="1">The sequence shown here is derived from an EMBL/GenBank/DDBJ whole genome shotgun (WGS) entry which is preliminary data.</text>
</comment>
<reference evidence="1" key="1">
    <citation type="submission" date="2021-05" db="EMBL/GenBank/DDBJ databases">
        <authorList>
            <person name="Pan Q."/>
            <person name="Jouanno E."/>
            <person name="Zahm M."/>
            <person name="Klopp C."/>
            <person name="Cabau C."/>
            <person name="Louis A."/>
            <person name="Berthelot C."/>
            <person name="Parey E."/>
            <person name="Roest Crollius H."/>
            <person name="Montfort J."/>
            <person name="Robinson-Rechavi M."/>
            <person name="Bouchez O."/>
            <person name="Lampietro C."/>
            <person name="Lopez Roques C."/>
            <person name="Donnadieu C."/>
            <person name="Postlethwait J."/>
            <person name="Bobe J."/>
            <person name="Dillon D."/>
            <person name="Chandos A."/>
            <person name="von Hippel F."/>
            <person name="Guiguen Y."/>
        </authorList>
    </citation>
    <scope>NUCLEOTIDE SEQUENCE</scope>
    <source>
        <strain evidence="1">YG-Jan2019</strain>
    </source>
</reference>
<organism evidence="1 2">
    <name type="scientific">Dallia pectoralis</name>
    <name type="common">Alaska blackfish</name>
    <dbReference type="NCBI Taxonomy" id="75939"/>
    <lineage>
        <taxon>Eukaryota</taxon>
        <taxon>Metazoa</taxon>
        <taxon>Chordata</taxon>
        <taxon>Craniata</taxon>
        <taxon>Vertebrata</taxon>
        <taxon>Euteleostomi</taxon>
        <taxon>Actinopterygii</taxon>
        <taxon>Neopterygii</taxon>
        <taxon>Teleostei</taxon>
        <taxon>Protacanthopterygii</taxon>
        <taxon>Esociformes</taxon>
        <taxon>Umbridae</taxon>
        <taxon>Dallia</taxon>
    </lineage>
</organism>
<evidence type="ECO:0000313" key="2">
    <source>
        <dbReference type="Proteomes" id="UP001157502"/>
    </source>
</evidence>
<evidence type="ECO:0000313" key="1">
    <source>
        <dbReference type="EMBL" id="KAJ8000062.1"/>
    </source>
</evidence>
<keyword evidence="2" id="KW-1185">Reference proteome</keyword>
<name>A0ACC2G8X6_DALPE</name>
<protein>
    <submittedName>
        <fullName evidence="1">Uncharacterized protein</fullName>
    </submittedName>
</protein>